<reference evidence="2" key="1">
    <citation type="journal article" date="2022" name="Mol. Ecol. Resour.">
        <title>The genomes of chicory, endive, great burdock and yacon provide insights into Asteraceae palaeo-polyploidization history and plant inulin production.</title>
        <authorList>
            <person name="Fan W."/>
            <person name="Wang S."/>
            <person name="Wang H."/>
            <person name="Wang A."/>
            <person name="Jiang F."/>
            <person name="Liu H."/>
            <person name="Zhao H."/>
            <person name="Xu D."/>
            <person name="Zhang Y."/>
        </authorList>
    </citation>
    <scope>NUCLEOTIDE SEQUENCE [LARGE SCALE GENOMIC DNA]</scope>
    <source>
        <strain evidence="2">cv. Punajuju</strain>
    </source>
</reference>
<organism evidence="1 2">
    <name type="scientific">Cichorium intybus</name>
    <name type="common">Chicory</name>
    <dbReference type="NCBI Taxonomy" id="13427"/>
    <lineage>
        <taxon>Eukaryota</taxon>
        <taxon>Viridiplantae</taxon>
        <taxon>Streptophyta</taxon>
        <taxon>Embryophyta</taxon>
        <taxon>Tracheophyta</taxon>
        <taxon>Spermatophyta</taxon>
        <taxon>Magnoliopsida</taxon>
        <taxon>eudicotyledons</taxon>
        <taxon>Gunneridae</taxon>
        <taxon>Pentapetalae</taxon>
        <taxon>asterids</taxon>
        <taxon>campanulids</taxon>
        <taxon>Asterales</taxon>
        <taxon>Asteraceae</taxon>
        <taxon>Cichorioideae</taxon>
        <taxon>Cichorieae</taxon>
        <taxon>Cichoriinae</taxon>
        <taxon>Cichorium</taxon>
    </lineage>
</organism>
<evidence type="ECO:0000313" key="1">
    <source>
        <dbReference type="EMBL" id="KAI3752071.1"/>
    </source>
</evidence>
<dbReference type="Proteomes" id="UP001055811">
    <property type="component" value="Linkage Group LG04"/>
</dbReference>
<accession>A0ACB9DZZ5</accession>
<comment type="caution">
    <text evidence="1">The sequence shown here is derived from an EMBL/GenBank/DDBJ whole genome shotgun (WGS) entry which is preliminary data.</text>
</comment>
<gene>
    <name evidence="1" type="ORF">L2E82_23222</name>
</gene>
<keyword evidence="2" id="KW-1185">Reference proteome</keyword>
<evidence type="ECO:0000313" key="2">
    <source>
        <dbReference type="Proteomes" id="UP001055811"/>
    </source>
</evidence>
<name>A0ACB9DZZ5_CICIN</name>
<reference evidence="1 2" key="2">
    <citation type="journal article" date="2022" name="Mol. Ecol. Resour.">
        <title>The genomes of chicory, endive, great burdock and yacon provide insights into Asteraceae paleo-polyploidization history and plant inulin production.</title>
        <authorList>
            <person name="Fan W."/>
            <person name="Wang S."/>
            <person name="Wang H."/>
            <person name="Wang A."/>
            <person name="Jiang F."/>
            <person name="Liu H."/>
            <person name="Zhao H."/>
            <person name="Xu D."/>
            <person name="Zhang Y."/>
        </authorList>
    </citation>
    <scope>NUCLEOTIDE SEQUENCE [LARGE SCALE GENOMIC DNA]</scope>
    <source>
        <strain evidence="2">cv. Punajuju</strain>
        <tissue evidence="1">Leaves</tissue>
    </source>
</reference>
<dbReference type="EMBL" id="CM042012">
    <property type="protein sequence ID" value="KAI3752071.1"/>
    <property type="molecule type" value="Genomic_DNA"/>
</dbReference>
<proteinExistence type="predicted"/>
<sequence>MKSKNSKFLSGKAKPMLMKLKDIVRANNQAKSKNKDTNKKGQGSIKIIDNVDRFDSESYKDSKNSTSLEIQRTKDICSVIGFNVNGADSLLRMEIEREKEKTGLK</sequence>
<protein>
    <submittedName>
        <fullName evidence="1">Uncharacterized protein</fullName>
    </submittedName>
</protein>